<evidence type="ECO:0000256" key="7">
    <source>
        <dbReference type="ARBA" id="ARBA00023315"/>
    </source>
</evidence>
<dbReference type="CDD" id="cd05195">
    <property type="entry name" value="enoyl_red"/>
    <property type="match status" value="1"/>
</dbReference>
<dbReference type="InterPro" id="IPR016039">
    <property type="entry name" value="Thiolase-like"/>
</dbReference>
<dbReference type="GO" id="GO:0032259">
    <property type="term" value="P:methylation"/>
    <property type="evidence" value="ECO:0007669"/>
    <property type="project" value="UniProtKB-KW"/>
</dbReference>
<dbReference type="PANTHER" id="PTHR43775">
    <property type="entry name" value="FATTY ACID SYNTHASE"/>
    <property type="match status" value="1"/>
</dbReference>
<dbReference type="InterPro" id="IPR020843">
    <property type="entry name" value="ER"/>
</dbReference>
<evidence type="ECO:0000256" key="8">
    <source>
        <dbReference type="PROSITE-ProRule" id="PRU01363"/>
    </source>
</evidence>
<dbReference type="InterPro" id="IPR014031">
    <property type="entry name" value="Ketoacyl_synth_C"/>
</dbReference>
<dbReference type="InterPro" id="IPR014043">
    <property type="entry name" value="Acyl_transferase_dom"/>
</dbReference>
<dbReference type="Pfam" id="PF02801">
    <property type="entry name" value="Ketoacyl-synt_C"/>
    <property type="match status" value="1"/>
</dbReference>
<evidence type="ECO:0000256" key="9">
    <source>
        <dbReference type="SAM" id="MobiDB-lite"/>
    </source>
</evidence>
<evidence type="ECO:0000256" key="6">
    <source>
        <dbReference type="ARBA" id="ARBA00023268"/>
    </source>
</evidence>
<dbReference type="InterPro" id="IPR016035">
    <property type="entry name" value="Acyl_Trfase/lysoPLipase"/>
</dbReference>
<sequence>MAQGKIVLGQDTDHPVKNGNLNGTRIVAGDTGTGSSFEKLTDDPACIVGMWHIRSPSGLWDFIVNKMTAMTPVHPQRFNVKGFHHARAAGKAGTIAMDGGYFLQEDVRQFDNQFFGINNLEATYMDPQQRKLLEVVYECLEGAGVTREQVSGTNTGVYVANFTSDFQVMQAKDPDYYHRYHPTGSGLAIMSNRVSHVFNLQGPSMTIDTACSSSVYALHHALTAIAAGDCDQAIVAGANLIQSPEQHIGTAKGGFLSPTSTCHTFDVSADGYGRGEAVNAILVKRLSAALRDGDHVYAVVRASAVNANGTTPGITLPDAGQQAQVVRRAYERAGIDPADTDYIECHGTGTPVGDPIEVDGLSRCFRPRASGAPPILIGSVKTNLGHSEAASGLTSIIKVAQALDKGLIPPTRGVVNVNPKLELEARSMKIATEVEKWPRSIRRASINSFGYGGANGHVILESLDSFLGSVDSSKTPVNGVAHDTAGAPKEKAETKGEQEQGQADLVVLPVSAASETSLEQRLQQITDLVRAPNSSIQSIKNLAYTLGQRTEHLAIKRALTAACKTFQGPGPGKFEIELIEGPGPQTVAATAAALPFTFVFTGQGAQYAGMGKELLSKDGNSTFRSTIRELDNVLKELPPQYAPGAGTGTGAWTLEEALLEPPATSRVGEVTQSQPLCTAVQIGMVRMLRSWGVEPVATIGHSSGEIAAAYAAGLLTASQAILVAYFRGYAVGQLRADGPKKRGRMMAAALSVEAATALIADKGLEAQVRVACVNAPESVTLSGQEEGIEILGAELHEKSIFHRKLETGGRAYHSHMMAEVGQLYEDLLRPHFEAVSCKGPKMATAGVQMFSSVGQHAEAVEANTIHAGTDMPSYWRKNLEQPVQFNAALAGLVASTGGNKHRAHHLIEIGPHPALKGPIKAIRTAIGLDESALPYDATLARKENASLCMARLAGRLFEVGHALSWAEVNDNNINSVSKVNGNGNGTTGVEKNKHMPVHAAVPPYPWDYSAGLLWNEPRTSIELRNRKHLRHELLGVLNVAGSGVEWGWRNVLRLSEMSWMEDHKVESQVVFPGAAYMATAIEAVCQASGLRDADGDDATPESAKTTISFEFRNVNMRAALVMLPEQPNKPAQELHTHMSRRGLSTTTSSADWYDFSISQYSDGQTTIHCTGSIRVRREGADEVASVVKGTVSPIDRDDLDVWAMGRWYERVIEEGLGFGPHFQSLTSLATDANRVSPKAISTTRLVPPTARAQDSTSHYPIHPIVIDACFQGAIMGGTAGSLRDLRAWLPVFVPECHIKVSAADMKASSLGSESESALLDIHTITRSTGVASRSIDCTARRPGYEHEGVEGKAQAGAVVIDMKNVRMSLYIAGGSGGGDSHNANVFLQRHPTLRVHWKPDVSRLRVEAGAELRAYVADHVATRQSSGADDVDDEGLAVIGAVLDLVGHRKPTMRVLELDDGCECHQKQLLGVLDHGSAFPRCRTWRTARPADDETGLVFEEDVEGGGGSDKQDQGQFDAVIISRKSTARKIWQDPAHTQQLISLLTEDGVLVTRETDEAVVALKAAGLAVMDVGKQTVLAVPQAVSVATTRAAMQDRRALIIVREEAGETVAQLARALSAHWQRHFNSTDQAAIIVSLNQIGKEVVVSERDVCISLLETERELLATISPDDLDRLRLVTDSAADLVWVTGAGMLSEAPNPDLTLSSGLSRALMMEQPALRFAVLDIGDIGAIETHGADMDVLGSICENVERALFRRNTNSDAEFIQKEKAGLLYVSRFGPDWDMNALFRRRLVRGDPDAIQKAPLASLGLSKLSIGQVGVTDTIHFQQLSEPATPLPSGFVDVDLRTVSLNAKDIYSLSGRVDTIDGTLGLDFGGVVSATAGSDADSAGLAVGDRVVVWAPNHIRTTERVPVGCVHKLLPDEDLAVVPALLTVHATVLYALRDRAQLRAGESVLIHAGAGAFGIAAIVHAQRIGAVVYTTVGSAAKREFLVRELGVPSSHIFSSRDASFVADIEAATGGRGVNVVVNSLVGDLLHHSWRCLADFGRFVEIGKRDLADAGRLDMDVFLRGCTFTAFDLSELFYAEDKHHRDKWDSLMAEVLQLYREGIIQPAPITTFDVADIAKAYRHFHNRERVGKLVISLQDPSSLVPAAPAQFRTSFDPNKVYLLVGCLGGLGRSLSRWMVARGVRHFVFLGRSGCDKPVARQLVDRLLAAGAKVDVVRGDVVRLADVEAAVRACRNTGLPIGGVVQAAMGLHEALFSRMPHSAWHTGIQPKWAGTWNLHNAIGGGLDEDLDFFLLTSSISGSVGTATESNYCAANGFLDAFARWRRAQGKPAVSVGLGMISEVGYLHENPDIEALLLRKGIQPLNEDEFLQVIDMALTTPSPPSGCLSEDETGTERAVDASLSHILTGLEPLSMRKLLAQGFDVSSGTMQDPRNSILAASLQAEQDAKEAKTRRDAGGQSLDLMTAAPWLRDVPAGAATTFTPVGDAASLGEAVLRLVTKRFSNLILMPLEQVDDRKPLPQFGVDSMVAAEFRTWFWSTFEVDVTFLDIMSPQKSLRILAEFVEETLVKSWKI</sequence>
<dbReference type="Proteomes" id="UP000654918">
    <property type="component" value="Unassembled WGS sequence"/>
</dbReference>
<gene>
    <name evidence="13" type="ORF">CPLU01_07846</name>
</gene>
<dbReference type="GO" id="GO:0016491">
    <property type="term" value="F:oxidoreductase activity"/>
    <property type="evidence" value="ECO:0007669"/>
    <property type="project" value="UniProtKB-KW"/>
</dbReference>
<dbReference type="InterPro" id="IPR013968">
    <property type="entry name" value="PKS_KR"/>
</dbReference>
<dbReference type="InterPro" id="IPR042104">
    <property type="entry name" value="PKS_dehydratase_sf"/>
</dbReference>
<dbReference type="InterPro" id="IPR036736">
    <property type="entry name" value="ACP-like_sf"/>
</dbReference>
<dbReference type="EMBL" id="WIGO01000106">
    <property type="protein sequence ID" value="KAF6829560.1"/>
    <property type="molecule type" value="Genomic_DNA"/>
</dbReference>
<dbReference type="InterPro" id="IPR057326">
    <property type="entry name" value="KR_dom"/>
</dbReference>
<dbReference type="PANTHER" id="PTHR43775:SF50">
    <property type="entry name" value="HIGHLY REDUCING POLYKETIDE SYNTHASE SRDA"/>
    <property type="match status" value="1"/>
</dbReference>
<dbReference type="InterPro" id="IPR049900">
    <property type="entry name" value="PKS_mFAS_DH"/>
</dbReference>
<dbReference type="InterPro" id="IPR016036">
    <property type="entry name" value="Malonyl_transacylase_ACP-bd"/>
</dbReference>
<keyword evidence="6" id="KW-0511">Multifunctional enzyme</keyword>
<evidence type="ECO:0000313" key="14">
    <source>
        <dbReference type="Proteomes" id="UP000654918"/>
    </source>
</evidence>
<dbReference type="SMART" id="SM00823">
    <property type="entry name" value="PKS_PP"/>
    <property type="match status" value="1"/>
</dbReference>
<evidence type="ECO:0000259" key="10">
    <source>
        <dbReference type="PROSITE" id="PS50075"/>
    </source>
</evidence>
<feature type="active site" description="Proton donor; for dehydratase activity" evidence="8">
    <location>
        <position position="1267"/>
    </location>
</feature>
<dbReference type="GO" id="GO:0006633">
    <property type="term" value="P:fatty acid biosynthetic process"/>
    <property type="evidence" value="ECO:0007669"/>
    <property type="project" value="InterPro"/>
</dbReference>
<feature type="active site" description="Proton acceptor; for dehydratase activity" evidence="8">
    <location>
        <position position="1063"/>
    </location>
</feature>
<feature type="compositionally biased region" description="Basic and acidic residues" evidence="9">
    <location>
        <begin position="488"/>
        <end position="498"/>
    </location>
</feature>
<evidence type="ECO:0000256" key="2">
    <source>
        <dbReference type="ARBA" id="ARBA00022553"/>
    </source>
</evidence>
<dbReference type="Pfam" id="PF08659">
    <property type="entry name" value="KR"/>
    <property type="match status" value="1"/>
</dbReference>
<feature type="domain" description="PKS/mFAS DH" evidence="12">
    <location>
        <begin position="1031"/>
        <end position="1355"/>
    </location>
</feature>
<name>A0A8H6KEE2_9PEZI</name>
<dbReference type="Pfam" id="PF14765">
    <property type="entry name" value="PS-DH"/>
    <property type="match status" value="1"/>
</dbReference>
<keyword evidence="3" id="KW-0808">Transferase</keyword>
<dbReference type="Pfam" id="PF21089">
    <property type="entry name" value="PKS_DH_N"/>
    <property type="match status" value="1"/>
</dbReference>
<evidence type="ECO:0000256" key="1">
    <source>
        <dbReference type="ARBA" id="ARBA00022450"/>
    </source>
</evidence>
<dbReference type="InterPro" id="IPR050091">
    <property type="entry name" value="PKS_NRPS_Biosynth_Enz"/>
</dbReference>
<feature type="region of interest" description="Disordered" evidence="9">
    <location>
        <begin position="475"/>
        <end position="500"/>
    </location>
</feature>
<dbReference type="InterPro" id="IPR001227">
    <property type="entry name" value="Ac_transferase_dom_sf"/>
</dbReference>
<dbReference type="PROSITE" id="PS50075">
    <property type="entry name" value="CARRIER"/>
    <property type="match status" value="1"/>
</dbReference>
<keyword evidence="2" id="KW-0597">Phosphoprotein</keyword>
<dbReference type="Gene3D" id="3.40.47.10">
    <property type="match status" value="1"/>
</dbReference>
<dbReference type="InterPro" id="IPR020841">
    <property type="entry name" value="PKS_Beta-ketoAc_synthase_dom"/>
</dbReference>
<protein>
    <submittedName>
        <fullName evidence="13">Polyketide synthase-nonribosomal peptide synthetase 3</fullName>
    </submittedName>
</protein>
<keyword evidence="1" id="KW-0596">Phosphopantetheine</keyword>
<keyword evidence="4" id="KW-0521">NADP</keyword>
<dbReference type="SUPFAM" id="SSF47336">
    <property type="entry name" value="ACP-like"/>
    <property type="match status" value="1"/>
</dbReference>
<evidence type="ECO:0000256" key="4">
    <source>
        <dbReference type="ARBA" id="ARBA00022857"/>
    </source>
</evidence>
<accession>A0A8H6KEE2</accession>
<dbReference type="InterPro" id="IPR018201">
    <property type="entry name" value="Ketoacyl_synth_AS"/>
</dbReference>
<evidence type="ECO:0000256" key="5">
    <source>
        <dbReference type="ARBA" id="ARBA00023002"/>
    </source>
</evidence>
<feature type="region of interest" description="N-terminal hotdog fold" evidence="8">
    <location>
        <begin position="1031"/>
        <end position="1180"/>
    </location>
</feature>
<evidence type="ECO:0000256" key="3">
    <source>
        <dbReference type="ARBA" id="ARBA00022679"/>
    </source>
</evidence>
<evidence type="ECO:0000259" key="12">
    <source>
        <dbReference type="PROSITE" id="PS52019"/>
    </source>
</evidence>
<keyword evidence="5" id="KW-0560">Oxidoreductase</keyword>
<dbReference type="SMART" id="SM00825">
    <property type="entry name" value="PKS_KS"/>
    <property type="match status" value="1"/>
</dbReference>
<dbReference type="GO" id="GO:0031177">
    <property type="term" value="F:phosphopantetheine binding"/>
    <property type="evidence" value="ECO:0007669"/>
    <property type="project" value="InterPro"/>
</dbReference>
<dbReference type="PROSITE" id="PS52019">
    <property type="entry name" value="PKS_MFAS_DH"/>
    <property type="match status" value="1"/>
</dbReference>
<reference evidence="13" key="1">
    <citation type="journal article" date="2020" name="Phytopathology">
        <title>Genome Sequence Resources of Colletotrichum truncatum, C. plurivorum, C. musicola, and C. sojae: Four Species Pathogenic to Soybean (Glycine max).</title>
        <authorList>
            <person name="Rogerio F."/>
            <person name="Boufleur T.R."/>
            <person name="Ciampi-Guillardi M."/>
            <person name="Sukno S.A."/>
            <person name="Thon M.R."/>
            <person name="Massola Junior N.S."/>
            <person name="Baroncelli R."/>
        </authorList>
    </citation>
    <scope>NUCLEOTIDE SEQUENCE</scope>
    <source>
        <strain evidence="13">LFN00145</strain>
    </source>
</reference>
<dbReference type="Gene3D" id="3.90.180.10">
    <property type="entry name" value="Medium-chain alcohol dehydrogenases, catalytic domain"/>
    <property type="match status" value="1"/>
</dbReference>
<dbReference type="InterPro" id="IPR049552">
    <property type="entry name" value="PKS_DH_N"/>
</dbReference>
<dbReference type="SMART" id="SM00822">
    <property type="entry name" value="PKS_KR"/>
    <property type="match status" value="1"/>
</dbReference>
<dbReference type="SMART" id="SM00826">
    <property type="entry name" value="PKS_DH"/>
    <property type="match status" value="1"/>
</dbReference>
<feature type="domain" description="Ketosynthase family 3 (KS3)" evidence="11">
    <location>
        <begin position="25"/>
        <end position="462"/>
    </location>
</feature>
<organism evidence="13 14">
    <name type="scientific">Colletotrichum plurivorum</name>
    <dbReference type="NCBI Taxonomy" id="2175906"/>
    <lineage>
        <taxon>Eukaryota</taxon>
        <taxon>Fungi</taxon>
        <taxon>Dikarya</taxon>
        <taxon>Ascomycota</taxon>
        <taxon>Pezizomycotina</taxon>
        <taxon>Sordariomycetes</taxon>
        <taxon>Hypocreomycetidae</taxon>
        <taxon>Glomerellales</taxon>
        <taxon>Glomerellaceae</taxon>
        <taxon>Colletotrichum</taxon>
        <taxon>Colletotrichum orchidearum species complex</taxon>
    </lineage>
</organism>
<dbReference type="Pfam" id="PF13602">
    <property type="entry name" value="ADH_zinc_N_2"/>
    <property type="match status" value="1"/>
</dbReference>
<dbReference type="SUPFAM" id="SSF52151">
    <property type="entry name" value="FabD/lysophospholipase-like"/>
    <property type="match status" value="1"/>
</dbReference>
<evidence type="ECO:0000313" key="13">
    <source>
        <dbReference type="EMBL" id="KAF6829560.1"/>
    </source>
</evidence>
<dbReference type="Pfam" id="PF00698">
    <property type="entry name" value="Acyl_transf_1"/>
    <property type="match status" value="1"/>
</dbReference>
<dbReference type="SUPFAM" id="SSF55048">
    <property type="entry name" value="Probable ACP-binding domain of malonyl-CoA ACP transacylase"/>
    <property type="match status" value="1"/>
</dbReference>
<dbReference type="PROSITE" id="PS00606">
    <property type="entry name" value="KS3_1"/>
    <property type="match status" value="1"/>
</dbReference>
<dbReference type="CDD" id="cd00833">
    <property type="entry name" value="PKS"/>
    <property type="match status" value="1"/>
</dbReference>
<dbReference type="SUPFAM" id="SSF50129">
    <property type="entry name" value="GroES-like"/>
    <property type="match status" value="1"/>
</dbReference>
<dbReference type="InterPro" id="IPR020806">
    <property type="entry name" value="PKS_PP-bd"/>
</dbReference>
<dbReference type="GO" id="GO:0044550">
    <property type="term" value="P:secondary metabolite biosynthetic process"/>
    <property type="evidence" value="ECO:0007669"/>
    <property type="project" value="TreeGrafter"/>
</dbReference>
<dbReference type="SMART" id="SM00827">
    <property type="entry name" value="PKS_AT"/>
    <property type="match status" value="1"/>
</dbReference>
<dbReference type="SUPFAM" id="SSF51735">
    <property type="entry name" value="NAD(P)-binding Rossmann-fold domains"/>
    <property type="match status" value="2"/>
</dbReference>
<feature type="region of interest" description="C-terminal hotdog fold" evidence="8">
    <location>
        <begin position="1199"/>
        <end position="1355"/>
    </location>
</feature>
<dbReference type="PROSITE" id="PS52004">
    <property type="entry name" value="KS3_2"/>
    <property type="match status" value="1"/>
</dbReference>
<dbReference type="Gene3D" id="3.40.366.10">
    <property type="entry name" value="Malonyl-Coenzyme A Acyl Carrier Protein, domain 2"/>
    <property type="match status" value="1"/>
</dbReference>
<evidence type="ECO:0000259" key="11">
    <source>
        <dbReference type="PROSITE" id="PS52004"/>
    </source>
</evidence>
<dbReference type="Pfam" id="PF00109">
    <property type="entry name" value="ketoacyl-synt"/>
    <property type="match status" value="1"/>
</dbReference>
<dbReference type="GO" id="GO:0004315">
    <property type="term" value="F:3-oxoacyl-[acyl-carrier-protein] synthase activity"/>
    <property type="evidence" value="ECO:0007669"/>
    <property type="project" value="InterPro"/>
</dbReference>
<dbReference type="SMART" id="SM00829">
    <property type="entry name" value="PKS_ER"/>
    <property type="match status" value="1"/>
</dbReference>
<dbReference type="InterPro" id="IPR020807">
    <property type="entry name" value="PKS_DH"/>
</dbReference>
<feature type="domain" description="Carrier" evidence="10">
    <location>
        <begin position="2492"/>
        <end position="2570"/>
    </location>
</feature>
<dbReference type="InterPro" id="IPR036291">
    <property type="entry name" value="NAD(P)-bd_dom_sf"/>
</dbReference>
<dbReference type="InterPro" id="IPR011032">
    <property type="entry name" value="GroES-like_sf"/>
</dbReference>
<keyword evidence="14" id="KW-1185">Reference proteome</keyword>
<keyword evidence="7" id="KW-0012">Acyltransferase</keyword>
<dbReference type="InterPro" id="IPR049551">
    <property type="entry name" value="PKS_DH_C"/>
</dbReference>
<dbReference type="GO" id="GO:0004312">
    <property type="term" value="F:fatty acid synthase activity"/>
    <property type="evidence" value="ECO:0007669"/>
    <property type="project" value="TreeGrafter"/>
</dbReference>
<dbReference type="Gene3D" id="3.40.50.720">
    <property type="entry name" value="NAD(P)-binding Rossmann-like Domain"/>
    <property type="match status" value="2"/>
</dbReference>
<dbReference type="Pfam" id="PF16197">
    <property type="entry name" value="KAsynt_C_assoc"/>
    <property type="match status" value="1"/>
</dbReference>
<dbReference type="Gene3D" id="3.10.129.110">
    <property type="entry name" value="Polyketide synthase dehydratase"/>
    <property type="match status" value="1"/>
</dbReference>
<dbReference type="GO" id="GO:0008168">
    <property type="term" value="F:methyltransferase activity"/>
    <property type="evidence" value="ECO:0007669"/>
    <property type="project" value="UniProtKB-KW"/>
</dbReference>
<dbReference type="SUPFAM" id="SSF53901">
    <property type="entry name" value="Thiolase-like"/>
    <property type="match status" value="1"/>
</dbReference>
<dbReference type="InterPro" id="IPR014030">
    <property type="entry name" value="Ketoacyl_synth_N"/>
</dbReference>
<dbReference type="InterPro" id="IPR009081">
    <property type="entry name" value="PP-bd_ACP"/>
</dbReference>
<dbReference type="InterPro" id="IPR032821">
    <property type="entry name" value="PKS_assoc"/>
</dbReference>
<feature type="region of interest" description="Disordered" evidence="9">
    <location>
        <begin position="1"/>
        <end position="21"/>
    </location>
</feature>
<comment type="caution">
    <text evidence="13">The sequence shown here is derived from an EMBL/GenBank/DDBJ whole genome shotgun (WGS) entry which is preliminary data.</text>
</comment>
<proteinExistence type="predicted"/>